<dbReference type="Gene3D" id="3.40.720.10">
    <property type="entry name" value="Alkaline Phosphatase, subunit A"/>
    <property type="match status" value="1"/>
</dbReference>
<dbReference type="UniPathway" id="UPA00087">
    <property type="reaction ID" value="UER00173"/>
</dbReference>
<accession>D1AIR5</accession>
<dbReference type="GO" id="GO:0030145">
    <property type="term" value="F:manganese ion binding"/>
    <property type="evidence" value="ECO:0007669"/>
    <property type="project" value="UniProtKB-UniRule"/>
</dbReference>
<keyword evidence="4" id="KW-0963">Cytoplasm</keyword>
<dbReference type="GO" id="GO:0009117">
    <property type="term" value="P:nucleotide metabolic process"/>
    <property type="evidence" value="ECO:0007669"/>
    <property type="project" value="UniProtKB-UniRule"/>
</dbReference>
<evidence type="ECO:0000313" key="7">
    <source>
        <dbReference type="EMBL" id="ACZ08649.1"/>
    </source>
</evidence>
<dbReference type="Gene3D" id="3.30.70.1250">
    <property type="entry name" value="Phosphopentomutase"/>
    <property type="match status" value="1"/>
</dbReference>
<dbReference type="PANTHER" id="PTHR21110">
    <property type="entry name" value="PHOSPHOPENTOMUTASE"/>
    <property type="match status" value="1"/>
</dbReference>
<evidence type="ECO:0000256" key="3">
    <source>
        <dbReference type="ARBA" id="ARBA00023211"/>
    </source>
</evidence>
<keyword evidence="4 7" id="KW-0413">Isomerase</keyword>
<keyword evidence="2 4" id="KW-0479">Metal-binding</keyword>
<dbReference type="HOGENOM" id="CLU_053861_0_0_0"/>
<dbReference type="RefSeq" id="WP_012861243.1">
    <property type="nucleotide sequence ID" value="NC_013517.1"/>
</dbReference>
<keyword evidence="8" id="KW-1185">Reference proteome</keyword>
<proteinExistence type="inferred from homology"/>
<comment type="pathway">
    <text evidence="4">Carbohydrate degradation; 2-deoxy-D-ribose 1-phosphate degradation; D-glyceraldehyde 3-phosphate and acetaldehyde from 2-deoxy-alpha-D-ribose 1-phosphate: step 1/2.</text>
</comment>
<comment type="cofactor">
    <cofactor evidence="4">
        <name>Mn(2+)</name>
        <dbReference type="ChEBI" id="CHEBI:29035"/>
    </cofactor>
    <text evidence="4">Binds 2 manganese ions.</text>
</comment>
<evidence type="ECO:0000256" key="1">
    <source>
        <dbReference type="ARBA" id="ARBA00010373"/>
    </source>
</evidence>
<evidence type="ECO:0000259" key="6">
    <source>
        <dbReference type="Pfam" id="PF01676"/>
    </source>
</evidence>
<feature type="domain" description="Metalloenzyme" evidence="6">
    <location>
        <begin position="6"/>
        <end position="377"/>
    </location>
</feature>
<dbReference type="GO" id="GO:0006015">
    <property type="term" value="P:5-phosphoribose 1-diphosphate biosynthetic process"/>
    <property type="evidence" value="ECO:0007669"/>
    <property type="project" value="UniProtKB-UniPathway"/>
</dbReference>
<dbReference type="InterPro" id="IPR006124">
    <property type="entry name" value="Metalloenzyme"/>
</dbReference>
<dbReference type="HAMAP" id="MF_00740">
    <property type="entry name" value="Phosphopentomut"/>
    <property type="match status" value="1"/>
</dbReference>
<comment type="similarity">
    <text evidence="1 4">Belongs to the phosphopentomutase family.</text>
</comment>
<dbReference type="CDD" id="cd16009">
    <property type="entry name" value="PPM"/>
    <property type="match status" value="1"/>
</dbReference>
<dbReference type="Pfam" id="PF01676">
    <property type="entry name" value="Metalloenzyme"/>
    <property type="match status" value="1"/>
</dbReference>
<dbReference type="KEGG" id="str:Sterm_1791"/>
<dbReference type="Proteomes" id="UP000000845">
    <property type="component" value="Chromosome"/>
</dbReference>
<feature type="binding site" evidence="4">
    <location>
        <position position="329"/>
    </location>
    <ligand>
        <name>Mn(2+)</name>
        <dbReference type="ChEBI" id="CHEBI:29035"/>
        <label>1</label>
    </ligand>
</feature>
<feature type="binding site" evidence="4">
    <location>
        <position position="287"/>
    </location>
    <ligand>
        <name>Mn(2+)</name>
        <dbReference type="ChEBI" id="CHEBI:29035"/>
        <label>2</label>
    </ligand>
</feature>
<dbReference type="AlphaFoldDB" id="D1AIR5"/>
<dbReference type="InterPro" id="IPR024052">
    <property type="entry name" value="Phosphopentomutase_DeoB_cap_sf"/>
</dbReference>
<comment type="function">
    <text evidence="4">Isomerase that catalyzes the conversion of deoxy-ribose 1-phosphate (dRib-1-P) and ribose 1-phosphate (Rib-1-P) to deoxy-ribose 5-phosphate (dRib-5-P) and ribose 5-phosphate (Rib-5-P), respectively.</text>
</comment>
<dbReference type="GO" id="GO:0000287">
    <property type="term" value="F:magnesium ion binding"/>
    <property type="evidence" value="ECO:0007669"/>
    <property type="project" value="UniProtKB-UniRule"/>
</dbReference>
<feature type="binding site" evidence="4">
    <location>
        <position position="328"/>
    </location>
    <ligand>
        <name>Mn(2+)</name>
        <dbReference type="ChEBI" id="CHEBI:29035"/>
        <label>1</label>
    </ligand>
</feature>
<dbReference type="NCBIfam" id="NF003766">
    <property type="entry name" value="PRK05362.1"/>
    <property type="match status" value="1"/>
</dbReference>
<dbReference type="GO" id="GO:0043094">
    <property type="term" value="P:metabolic compound salvage"/>
    <property type="evidence" value="ECO:0007669"/>
    <property type="project" value="UniProtKB-UniRule"/>
</dbReference>
<dbReference type="GO" id="GO:0006018">
    <property type="term" value="P:2-deoxyribose 1-phosphate catabolic process"/>
    <property type="evidence" value="ECO:0007669"/>
    <property type="project" value="UniProtKB-UniRule"/>
</dbReference>
<evidence type="ECO:0000256" key="2">
    <source>
        <dbReference type="ARBA" id="ARBA00022723"/>
    </source>
</evidence>
<comment type="catalytic activity">
    <reaction evidence="4">
        <text>alpha-D-ribose 1-phosphate = D-ribose 5-phosphate</text>
        <dbReference type="Rhea" id="RHEA:18793"/>
        <dbReference type="ChEBI" id="CHEBI:57720"/>
        <dbReference type="ChEBI" id="CHEBI:78346"/>
        <dbReference type="EC" id="5.4.2.7"/>
    </reaction>
</comment>
<organism evidence="7 8">
    <name type="scientific">Sebaldella termitidis (strain ATCC 33386 / NCTC 11300)</name>
    <dbReference type="NCBI Taxonomy" id="526218"/>
    <lineage>
        <taxon>Bacteria</taxon>
        <taxon>Fusobacteriati</taxon>
        <taxon>Fusobacteriota</taxon>
        <taxon>Fusobacteriia</taxon>
        <taxon>Fusobacteriales</taxon>
        <taxon>Leptotrichiaceae</taxon>
        <taxon>Sebaldella</taxon>
    </lineage>
</organism>
<dbReference type="GO" id="GO:0008973">
    <property type="term" value="F:phosphopentomutase activity"/>
    <property type="evidence" value="ECO:0007669"/>
    <property type="project" value="UniProtKB-UniRule"/>
</dbReference>
<dbReference type="EC" id="5.4.2.7" evidence="4 5"/>
<dbReference type="eggNOG" id="COG1015">
    <property type="taxonomic scope" value="Bacteria"/>
</dbReference>
<feature type="binding site" evidence="4">
    <location>
        <position position="340"/>
    </location>
    <ligand>
        <name>Mn(2+)</name>
        <dbReference type="ChEBI" id="CHEBI:29035"/>
        <label>2</label>
    </ligand>
</feature>
<sequence>MSKINRVTLIVLDSVGAGELPDAKDFGDEGSNTLGNLSKATGGLNLPNMQKIGLGNITDITGVAPNNNPDGAYGKAKEVSIGKDTTTGHWEMSGVILERPFPNYMKGFSEEVIKEFSEKTGRGVLWNKAASGTVVIEDCGEEQMKTGKWIVYSSADPVFQIAANEEIIPLEELYKACEIALEICNAKSPVSRVIARPFVGKKKGEFKRTSNRHDFSIQPPGVTVLDKLSEAGKDVIGIGKIYDIFAGRGITDTRKTNKDDLDGIKKTIEALKEDTNGLIFTNLVDFDMLYGHRRDTEGYKNALELFDKWLPEIEKNLRDDEILIITADHGNDPTYKGTDHTREYIPVLVYGKHVKKGADIGTRESFTDIASTIEELLLGNKTEGSFADIILD</sequence>
<dbReference type="EMBL" id="CP001739">
    <property type="protein sequence ID" value="ACZ08649.1"/>
    <property type="molecule type" value="Genomic_DNA"/>
</dbReference>
<dbReference type="STRING" id="526218.Sterm_1791"/>
<dbReference type="PANTHER" id="PTHR21110:SF0">
    <property type="entry name" value="PHOSPHOPENTOMUTASE"/>
    <property type="match status" value="1"/>
</dbReference>
<dbReference type="GO" id="GO:0005829">
    <property type="term" value="C:cytosol"/>
    <property type="evidence" value="ECO:0007669"/>
    <property type="project" value="TreeGrafter"/>
</dbReference>
<evidence type="ECO:0000256" key="4">
    <source>
        <dbReference type="HAMAP-Rule" id="MF_00740"/>
    </source>
</evidence>
<comment type="catalytic activity">
    <reaction evidence="4">
        <text>2-deoxy-alpha-D-ribose 1-phosphate = 2-deoxy-D-ribose 5-phosphate</text>
        <dbReference type="Rhea" id="RHEA:27658"/>
        <dbReference type="ChEBI" id="CHEBI:57259"/>
        <dbReference type="ChEBI" id="CHEBI:62877"/>
        <dbReference type="EC" id="5.4.2.7"/>
    </reaction>
</comment>
<dbReference type="NCBIfam" id="TIGR01696">
    <property type="entry name" value="deoB"/>
    <property type="match status" value="1"/>
</dbReference>
<feature type="binding site" evidence="4">
    <location>
        <position position="292"/>
    </location>
    <ligand>
        <name>Mn(2+)</name>
        <dbReference type="ChEBI" id="CHEBI:29035"/>
        <label>2</label>
    </ligand>
</feature>
<dbReference type="InterPro" id="IPR010045">
    <property type="entry name" value="DeoB"/>
</dbReference>
<reference evidence="7 8" key="2">
    <citation type="journal article" date="2010" name="Stand. Genomic Sci.">
        <title>Complete genome sequence of Sebaldella termitidis type strain (NCTC 11300).</title>
        <authorList>
            <person name="Harmon-Smith M."/>
            <person name="Celia L."/>
            <person name="Chertkov O."/>
            <person name="Lapidus A."/>
            <person name="Copeland A."/>
            <person name="Glavina Del Rio T."/>
            <person name="Nolan M."/>
            <person name="Lucas S."/>
            <person name="Tice H."/>
            <person name="Cheng J.F."/>
            <person name="Han C."/>
            <person name="Detter J.C."/>
            <person name="Bruce D."/>
            <person name="Goodwin L."/>
            <person name="Pitluck S."/>
            <person name="Pati A."/>
            <person name="Liolios K."/>
            <person name="Ivanova N."/>
            <person name="Mavromatis K."/>
            <person name="Mikhailova N."/>
            <person name="Chen A."/>
            <person name="Palaniappan K."/>
            <person name="Land M."/>
            <person name="Hauser L."/>
            <person name="Chang Y.J."/>
            <person name="Jeffries C.D."/>
            <person name="Brettin T."/>
            <person name="Goker M."/>
            <person name="Beck B."/>
            <person name="Bristow J."/>
            <person name="Eisen J.A."/>
            <person name="Markowitz V."/>
            <person name="Hugenholtz P."/>
            <person name="Kyrpides N.C."/>
            <person name="Klenk H.P."/>
            <person name="Chen F."/>
        </authorList>
    </citation>
    <scope>NUCLEOTIDE SEQUENCE [LARGE SCALE GENOMIC DNA]</scope>
    <source>
        <strain evidence="8">ATCC 33386 / NCTC 11300</strain>
    </source>
</reference>
<dbReference type="PIRSF" id="PIRSF001491">
    <property type="entry name" value="Ppentomutase"/>
    <property type="match status" value="1"/>
</dbReference>
<gene>
    <name evidence="4" type="primary">deoB</name>
    <name evidence="7" type="ordered locus">Sterm_1791</name>
</gene>
<protein>
    <recommendedName>
        <fullName evidence="4 5">Phosphopentomutase</fullName>
        <ecNumber evidence="4 5">5.4.2.7</ecNumber>
    </recommendedName>
    <alternativeName>
        <fullName evidence="4">Phosphodeoxyribomutase</fullName>
    </alternativeName>
</protein>
<feature type="binding site" evidence="4">
    <location>
        <position position="13"/>
    </location>
    <ligand>
        <name>Mn(2+)</name>
        <dbReference type="ChEBI" id="CHEBI:29035"/>
        <label>1</label>
    </ligand>
</feature>
<keyword evidence="3 4" id="KW-0464">Manganese</keyword>
<reference evidence="8" key="1">
    <citation type="submission" date="2009-09" db="EMBL/GenBank/DDBJ databases">
        <title>The complete chromosome of Sebaldella termitidis ATCC 33386.</title>
        <authorList>
            <consortium name="US DOE Joint Genome Institute (JGI-PGF)"/>
            <person name="Lucas S."/>
            <person name="Copeland A."/>
            <person name="Lapidus A."/>
            <person name="Glavina del Rio T."/>
            <person name="Dalin E."/>
            <person name="Tice H."/>
            <person name="Bruce D."/>
            <person name="Goodwin L."/>
            <person name="Pitluck S."/>
            <person name="Kyrpides N."/>
            <person name="Mavromatis K."/>
            <person name="Ivanova N."/>
            <person name="Mikhailova N."/>
            <person name="Sims D."/>
            <person name="Meincke L."/>
            <person name="Brettin T."/>
            <person name="Detter J.C."/>
            <person name="Han C."/>
            <person name="Larimer F."/>
            <person name="Land M."/>
            <person name="Hauser L."/>
            <person name="Markowitz V."/>
            <person name="Cheng J.F."/>
            <person name="Hugenholtz P."/>
            <person name="Woyke T."/>
            <person name="Wu D."/>
            <person name="Eisen J.A."/>
        </authorList>
    </citation>
    <scope>NUCLEOTIDE SEQUENCE [LARGE SCALE GENOMIC DNA]</scope>
    <source>
        <strain evidence="8">ATCC 33386 / NCTC 11300</strain>
    </source>
</reference>
<evidence type="ECO:0000313" key="8">
    <source>
        <dbReference type="Proteomes" id="UP000000845"/>
    </source>
</evidence>
<dbReference type="SUPFAM" id="SSF143856">
    <property type="entry name" value="DeoB insert domain-like"/>
    <property type="match status" value="1"/>
</dbReference>
<name>D1AIR5_SEBTE</name>
<evidence type="ECO:0000256" key="5">
    <source>
        <dbReference type="NCBIfam" id="TIGR01696"/>
    </source>
</evidence>
<dbReference type="SUPFAM" id="SSF53649">
    <property type="entry name" value="Alkaline phosphatase-like"/>
    <property type="match status" value="1"/>
</dbReference>
<dbReference type="InterPro" id="IPR017850">
    <property type="entry name" value="Alkaline_phosphatase_core_sf"/>
</dbReference>
<comment type="subcellular location">
    <subcellularLocation>
        <location evidence="4">Cytoplasm</location>
    </subcellularLocation>
</comment>